<dbReference type="Pfam" id="PF03992">
    <property type="entry name" value="ABM"/>
    <property type="match status" value="1"/>
</dbReference>
<gene>
    <name evidence="2" type="ORF">E0F26_01495</name>
</gene>
<keyword evidence="2" id="KW-0560">Oxidoreductase</keyword>
<keyword evidence="3" id="KW-1185">Reference proteome</keyword>
<dbReference type="EMBL" id="CP036501">
    <property type="protein sequence ID" value="UZP73485.1"/>
    <property type="molecule type" value="Genomic_DNA"/>
</dbReference>
<proteinExistence type="predicted"/>
<evidence type="ECO:0000259" key="1">
    <source>
        <dbReference type="PROSITE" id="PS51725"/>
    </source>
</evidence>
<dbReference type="Proteomes" id="UP001317963">
    <property type="component" value="Chromosome"/>
</dbReference>
<dbReference type="RefSeq" id="WP_279242276.1">
    <property type="nucleotide sequence ID" value="NZ_CP036501.1"/>
</dbReference>
<sequence>MAAIIIAHFKAQEGKLAQMAEVFKASLGATRGFDGCIGLDVYVEESANTYTLIEEWESVAHYDAYLQWRIDTGIKEATASIIDGGWDNGVTIQRLGAKLDL</sequence>
<feature type="domain" description="ABM" evidence="1">
    <location>
        <begin position="3"/>
        <end position="93"/>
    </location>
</feature>
<dbReference type="GO" id="GO:0004497">
    <property type="term" value="F:monooxygenase activity"/>
    <property type="evidence" value="ECO:0007669"/>
    <property type="project" value="UniProtKB-KW"/>
</dbReference>
<name>A0ABY6Q3G4_9GAMM</name>
<organism evidence="2 3">
    <name type="scientific">Candidatus Paraluminiphilus aquimaris</name>
    <dbReference type="NCBI Taxonomy" id="2518994"/>
    <lineage>
        <taxon>Bacteria</taxon>
        <taxon>Pseudomonadati</taxon>
        <taxon>Pseudomonadota</taxon>
        <taxon>Gammaproteobacteria</taxon>
        <taxon>Cellvibrionales</taxon>
        <taxon>Halieaceae</taxon>
        <taxon>Candidatus Paraluminiphilus</taxon>
    </lineage>
</organism>
<evidence type="ECO:0000313" key="3">
    <source>
        <dbReference type="Proteomes" id="UP001317963"/>
    </source>
</evidence>
<accession>A0ABY6Q3G4</accession>
<dbReference type="InterPro" id="IPR011008">
    <property type="entry name" value="Dimeric_a/b-barrel"/>
</dbReference>
<protein>
    <submittedName>
        <fullName evidence="2">Antibiotic biosynthesis monooxygenase</fullName>
    </submittedName>
</protein>
<reference evidence="2 3" key="1">
    <citation type="submission" date="2019-02" db="EMBL/GenBank/DDBJ databases">
        <title>Halieaceae_genomes.</title>
        <authorList>
            <person name="Li S.-H."/>
        </authorList>
    </citation>
    <scope>NUCLEOTIDE SEQUENCE [LARGE SCALE GENOMIC DNA]</scope>
    <source>
        <strain evidence="2 3">JH123</strain>
    </source>
</reference>
<dbReference type="Gene3D" id="3.30.70.100">
    <property type="match status" value="1"/>
</dbReference>
<dbReference type="InterPro" id="IPR007138">
    <property type="entry name" value="ABM_dom"/>
</dbReference>
<dbReference type="SUPFAM" id="SSF54909">
    <property type="entry name" value="Dimeric alpha+beta barrel"/>
    <property type="match status" value="1"/>
</dbReference>
<evidence type="ECO:0000313" key="2">
    <source>
        <dbReference type="EMBL" id="UZP73485.1"/>
    </source>
</evidence>
<keyword evidence="2" id="KW-0503">Monooxygenase</keyword>
<dbReference type="PROSITE" id="PS51725">
    <property type="entry name" value="ABM"/>
    <property type="match status" value="1"/>
</dbReference>